<keyword evidence="2" id="KW-1185">Reference proteome</keyword>
<protein>
    <submittedName>
        <fullName evidence="1">Uncharacterized protein</fullName>
    </submittedName>
</protein>
<reference evidence="1 2" key="1">
    <citation type="journal article" date="2022" name="DNA Res.">
        <title>Chromosomal-level genome assembly of the orchid tree Bauhinia variegata (Leguminosae; Cercidoideae) supports the allotetraploid origin hypothesis of Bauhinia.</title>
        <authorList>
            <person name="Zhong Y."/>
            <person name="Chen Y."/>
            <person name="Zheng D."/>
            <person name="Pang J."/>
            <person name="Liu Y."/>
            <person name="Luo S."/>
            <person name="Meng S."/>
            <person name="Qian L."/>
            <person name="Wei D."/>
            <person name="Dai S."/>
            <person name="Zhou R."/>
        </authorList>
    </citation>
    <scope>NUCLEOTIDE SEQUENCE [LARGE SCALE GENOMIC DNA]</scope>
    <source>
        <strain evidence="1">BV-YZ2020</strain>
    </source>
</reference>
<dbReference type="Proteomes" id="UP000828941">
    <property type="component" value="Chromosome 14"/>
</dbReference>
<dbReference type="EMBL" id="CM039439">
    <property type="protein sequence ID" value="KAI4297483.1"/>
    <property type="molecule type" value="Genomic_DNA"/>
</dbReference>
<sequence length="88" mass="9518">MAKSALTSLLVVFSFLLVMSIVQSAPPVVPTVADPICQKVYAVHGGETCSVIIQKFKLDQSHFLEINPNINCASIFVGQWVCIQGQVV</sequence>
<evidence type="ECO:0000313" key="1">
    <source>
        <dbReference type="EMBL" id="KAI4297483.1"/>
    </source>
</evidence>
<evidence type="ECO:0000313" key="2">
    <source>
        <dbReference type="Proteomes" id="UP000828941"/>
    </source>
</evidence>
<organism evidence="1 2">
    <name type="scientific">Bauhinia variegata</name>
    <name type="common">Purple orchid tree</name>
    <name type="synonym">Phanera variegata</name>
    <dbReference type="NCBI Taxonomy" id="167791"/>
    <lineage>
        <taxon>Eukaryota</taxon>
        <taxon>Viridiplantae</taxon>
        <taxon>Streptophyta</taxon>
        <taxon>Embryophyta</taxon>
        <taxon>Tracheophyta</taxon>
        <taxon>Spermatophyta</taxon>
        <taxon>Magnoliopsida</taxon>
        <taxon>eudicotyledons</taxon>
        <taxon>Gunneridae</taxon>
        <taxon>Pentapetalae</taxon>
        <taxon>rosids</taxon>
        <taxon>fabids</taxon>
        <taxon>Fabales</taxon>
        <taxon>Fabaceae</taxon>
        <taxon>Cercidoideae</taxon>
        <taxon>Cercideae</taxon>
        <taxon>Bauhiniinae</taxon>
        <taxon>Bauhinia</taxon>
    </lineage>
</organism>
<comment type="caution">
    <text evidence="1">The sequence shown here is derived from an EMBL/GenBank/DDBJ whole genome shotgun (WGS) entry which is preliminary data.</text>
</comment>
<name>A0ACB9KJS8_BAUVA</name>
<accession>A0ACB9KJS8</accession>
<gene>
    <name evidence="1" type="ORF">L6164_037372</name>
</gene>
<proteinExistence type="predicted"/>